<dbReference type="SUPFAM" id="SSF55797">
    <property type="entry name" value="PR-1-like"/>
    <property type="match status" value="1"/>
</dbReference>
<dbReference type="InterPro" id="IPR014044">
    <property type="entry name" value="CAP_dom"/>
</dbReference>
<evidence type="ECO:0000256" key="3">
    <source>
        <dbReference type="SAM" id="MobiDB-lite"/>
    </source>
</evidence>
<feature type="domain" description="SCP" evidence="4">
    <location>
        <begin position="190"/>
        <end position="351"/>
    </location>
</feature>
<feature type="compositionally biased region" description="Basic and acidic residues" evidence="3">
    <location>
        <begin position="1"/>
        <end position="11"/>
    </location>
</feature>
<accession>A0A182QSK8</accession>
<feature type="region of interest" description="Disordered" evidence="3">
    <location>
        <begin position="1"/>
        <end position="59"/>
    </location>
</feature>
<evidence type="ECO:0000313" key="6">
    <source>
        <dbReference type="Proteomes" id="UP000075886"/>
    </source>
</evidence>
<evidence type="ECO:0000259" key="4">
    <source>
        <dbReference type="SMART" id="SM00198"/>
    </source>
</evidence>
<dbReference type="VEuPathDB" id="VectorBase:AFAF015997"/>
<dbReference type="CDD" id="cd05380">
    <property type="entry name" value="CAP_euk"/>
    <property type="match status" value="1"/>
</dbReference>
<dbReference type="STRING" id="69004.A0A182QSK8"/>
<dbReference type="InterPro" id="IPR001283">
    <property type="entry name" value="CRISP-related"/>
</dbReference>
<dbReference type="Pfam" id="PF00188">
    <property type="entry name" value="CAP"/>
    <property type="match status" value="1"/>
</dbReference>
<dbReference type="InterPro" id="IPR002413">
    <property type="entry name" value="V5_allergen-like"/>
</dbReference>
<dbReference type="EnsemblMetazoa" id="AFAF015997-RA">
    <property type="protein sequence ID" value="AFAF015997-PA"/>
    <property type="gene ID" value="AFAF015997"/>
</dbReference>
<feature type="compositionally biased region" description="Basic residues" evidence="3">
    <location>
        <begin position="24"/>
        <end position="46"/>
    </location>
</feature>
<evidence type="ECO:0000256" key="1">
    <source>
        <dbReference type="ARBA" id="ARBA00004613"/>
    </source>
</evidence>
<evidence type="ECO:0000313" key="5">
    <source>
        <dbReference type="EnsemblMetazoa" id="AFAF015997-PA"/>
    </source>
</evidence>
<dbReference type="PRINTS" id="PR00838">
    <property type="entry name" value="V5ALLERGEN"/>
</dbReference>
<dbReference type="EMBL" id="AXCN02001397">
    <property type="status" value="NOT_ANNOTATED_CDS"/>
    <property type="molecule type" value="Genomic_DNA"/>
</dbReference>
<dbReference type="Proteomes" id="UP000075886">
    <property type="component" value="Unassembled WGS sequence"/>
</dbReference>
<name>A0A182QSK8_9DIPT</name>
<proteinExistence type="predicted"/>
<dbReference type="PANTHER" id="PTHR10334">
    <property type="entry name" value="CYSTEINE-RICH SECRETORY PROTEIN-RELATED"/>
    <property type="match status" value="1"/>
</dbReference>
<organism evidence="5 6">
    <name type="scientific">Anopheles farauti</name>
    <dbReference type="NCBI Taxonomy" id="69004"/>
    <lineage>
        <taxon>Eukaryota</taxon>
        <taxon>Metazoa</taxon>
        <taxon>Ecdysozoa</taxon>
        <taxon>Arthropoda</taxon>
        <taxon>Hexapoda</taxon>
        <taxon>Insecta</taxon>
        <taxon>Pterygota</taxon>
        <taxon>Neoptera</taxon>
        <taxon>Endopterygota</taxon>
        <taxon>Diptera</taxon>
        <taxon>Nematocera</taxon>
        <taxon>Culicoidea</taxon>
        <taxon>Culicidae</taxon>
        <taxon>Anophelinae</taxon>
        <taxon>Anopheles</taxon>
    </lineage>
</organism>
<reference evidence="6" key="1">
    <citation type="submission" date="2014-01" db="EMBL/GenBank/DDBJ databases">
        <title>The Genome Sequence of Anopheles farauti FAR1 (V2).</title>
        <authorList>
            <consortium name="The Broad Institute Genomics Platform"/>
            <person name="Neafsey D.E."/>
            <person name="Besansky N."/>
            <person name="Howell P."/>
            <person name="Walton C."/>
            <person name="Young S.K."/>
            <person name="Zeng Q."/>
            <person name="Gargeya S."/>
            <person name="Fitzgerald M."/>
            <person name="Haas B."/>
            <person name="Abouelleil A."/>
            <person name="Allen A.W."/>
            <person name="Alvarado L."/>
            <person name="Arachchi H.M."/>
            <person name="Berlin A.M."/>
            <person name="Chapman S.B."/>
            <person name="Gainer-Dewar J."/>
            <person name="Goldberg J."/>
            <person name="Griggs A."/>
            <person name="Gujja S."/>
            <person name="Hansen M."/>
            <person name="Howarth C."/>
            <person name="Imamovic A."/>
            <person name="Ireland A."/>
            <person name="Larimer J."/>
            <person name="McCowan C."/>
            <person name="Murphy C."/>
            <person name="Pearson M."/>
            <person name="Poon T.W."/>
            <person name="Priest M."/>
            <person name="Roberts A."/>
            <person name="Saif S."/>
            <person name="Shea T."/>
            <person name="Sisk P."/>
            <person name="Sykes S."/>
            <person name="Wortman J."/>
            <person name="Nusbaum C."/>
            <person name="Birren B."/>
        </authorList>
    </citation>
    <scope>NUCLEOTIDE SEQUENCE [LARGE SCALE GENOMIC DNA]</scope>
    <source>
        <strain evidence="6">FAR1</strain>
    </source>
</reference>
<dbReference type="AlphaFoldDB" id="A0A182QSK8"/>
<evidence type="ECO:0000256" key="2">
    <source>
        <dbReference type="ARBA" id="ARBA00022525"/>
    </source>
</evidence>
<dbReference type="GO" id="GO:0005576">
    <property type="term" value="C:extracellular region"/>
    <property type="evidence" value="ECO:0007669"/>
    <property type="project" value="UniProtKB-SubCell"/>
</dbReference>
<dbReference type="Gene3D" id="3.40.33.10">
    <property type="entry name" value="CAP"/>
    <property type="match status" value="1"/>
</dbReference>
<dbReference type="InterPro" id="IPR035940">
    <property type="entry name" value="CAP_sf"/>
</dbReference>
<feature type="compositionally biased region" description="Polar residues" evidence="3">
    <location>
        <begin position="49"/>
        <end position="59"/>
    </location>
</feature>
<comment type="subcellular location">
    <subcellularLocation>
        <location evidence="1">Secreted</location>
    </subcellularLocation>
</comment>
<sequence length="391" mass="43955">MCKREETRPLRPDPPGAYPAAHCQNRRNKKKNKNKKKQTKLIKQPHRPPQSTGNQKLKPANSSMHALLVVSIVCGIVTVMCDDPTTTTWYADTTFGDGMSSTESYTSLDELLSTTPSLDAAEPSPPEVHYADVVEWADTSAYDVYCKPELCLRYNRHGELEAKKHVACGFNGSFAHECPPGRMILKIDSQLRHFILHQHNEVRARLARGDEANFAAASRMPTVTWDDELANLAEINVRSCRFEHDECRSTYQFLHAGQNLAVGSYYLETNIFEIVRNLTTLWHNEYADTTQEVLDRYTTDYNATIGHYTQMISDRTVAIGCGIVIYPKKMEDFVFKMVLYACNYAITSIVGQPVYLKGETGSRCATGTSSDYAGLCSVEENQLIKPIPAYV</sequence>
<keyword evidence="6" id="KW-1185">Reference proteome</keyword>
<dbReference type="SMART" id="SM00198">
    <property type="entry name" value="SCP"/>
    <property type="match status" value="1"/>
</dbReference>
<reference evidence="5" key="2">
    <citation type="submission" date="2020-05" db="UniProtKB">
        <authorList>
            <consortium name="EnsemblMetazoa"/>
        </authorList>
    </citation>
    <scope>IDENTIFICATION</scope>
    <source>
        <strain evidence="5">FAR1</strain>
    </source>
</reference>
<protein>
    <recommendedName>
        <fullName evidence="4">SCP domain-containing protein</fullName>
    </recommendedName>
</protein>
<keyword evidence="2" id="KW-0964">Secreted</keyword>